<dbReference type="EMBL" id="RQFL01000031">
    <property type="protein sequence ID" value="TGK88890.1"/>
    <property type="molecule type" value="Genomic_DNA"/>
</dbReference>
<dbReference type="RefSeq" id="WP_135747592.1">
    <property type="nucleotide sequence ID" value="NZ_RQFL01000031.1"/>
</dbReference>
<dbReference type="Proteomes" id="UP000297394">
    <property type="component" value="Unassembled WGS sequence"/>
</dbReference>
<sequence length="427" mass="47567">MSYKVRIEDIARKISIGPFGSRMKSDSYTASGVPVIRGTNLSGGKSFTGQWVYISDEMANELESCCVYSGDLVFPHRGSIGEVGIVTGDFPRYMMSSSLMKLSCDTTRADPTFVYYFFKSNQGKHELLKNASQVGTPGIGQPLTTLKNIEIPLPPLANQKGIALILSNLDDKILLNRQTNQTLEQMAQALFKSWLVDYDPIHAKKEGRDTGLPPHIADLFPDEFVDSELGMIPKGWEVRSLDEIADFLNGLAMQKFPIENEEETLPVIKIAQLKKGDTEGADLASSNIKPEYIIYDGDVLFSWSGSLEVDIWCGGKGALNQHLFKVTSDNFPKWFYYYWTKHHLNQFQAIASGKAVTMGHIQRKHLTEAKCIVPDKRVFNLLGSQISNVLDQQITLRLQVNSLVEIRDSLLPKLLSGEITVGEVPQA</sequence>
<evidence type="ECO:0000313" key="7">
    <source>
        <dbReference type="Proteomes" id="UP000297394"/>
    </source>
</evidence>
<keyword evidence="5" id="KW-0378">Hydrolase</keyword>
<evidence type="ECO:0000256" key="1">
    <source>
        <dbReference type="ARBA" id="ARBA00010923"/>
    </source>
</evidence>
<evidence type="ECO:0000259" key="4">
    <source>
        <dbReference type="Pfam" id="PF01420"/>
    </source>
</evidence>
<evidence type="ECO:0000256" key="3">
    <source>
        <dbReference type="ARBA" id="ARBA00023125"/>
    </source>
</evidence>
<keyword evidence="5" id="KW-0255">Endonuclease</keyword>
<dbReference type="Pfam" id="PF01420">
    <property type="entry name" value="Methylase_S"/>
    <property type="match status" value="2"/>
</dbReference>
<reference evidence="5 7" key="2">
    <citation type="journal article" date="2019" name="PLoS Negl. Trop. Dis.">
        <title>Revisiting the worldwide diversity of Leptospira species in the environment.</title>
        <authorList>
            <person name="Vincent A.T."/>
            <person name="Schiettekatte O."/>
            <person name="Bourhy P."/>
            <person name="Veyrier F.J."/>
            <person name="Picardeau M."/>
        </authorList>
    </citation>
    <scope>NUCLEOTIDE SEQUENCE [LARGE SCALE GENOMIC DNA]</scope>
    <source>
        <strain evidence="5 7">201800280</strain>
        <strain evidence="6">201800281</strain>
    </source>
</reference>
<organism evidence="5 7">
    <name type="scientific">Leptospira bourretii</name>
    <dbReference type="NCBI Taxonomy" id="2484962"/>
    <lineage>
        <taxon>Bacteria</taxon>
        <taxon>Pseudomonadati</taxon>
        <taxon>Spirochaetota</taxon>
        <taxon>Spirochaetia</taxon>
        <taxon>Leptospirales</taxon>
        <taxon>Leptospiraceae</taxon>
        <taxon>Leptospira</taxon>
    </lineage>
</organism>
<dbReference type="Gene3D" id="1.10.287.1120">
    <property type="entry name" value="Bipartite methylase S protein"/>
    <property type="match status" value="1"/>
</dbReference>
<evidence type="ECO:0000256" key="2">
    <source>
        <dbReference type="ARBA" id="ARBA00022747"/>
    </source>
</evidence>
<reference evidence="6" key="1">
    <citation type="submission" date="2018-10" db="EMBL/GenBank/DDBJ databases">
        <authorList>
            <person name="Vincent A.T."/>
            <person name="Schiettekatte O."/>
            <person name="Bourhy P."/>
            <person name="Veyrier F.J."/>
            <person name="Picardeau M."/>
        </authorList>
    </citation>
    <scope>NUCLEOTIDE SEQUENCE</scope>
    <source>
        <strain evidence="6">201800281</strain>
    </source>
</reference>
<dbReference type="InterPro" id="IPR044946">
    <property type="entry name" value="Restrct_endonuc_typeI_TRD_sf"/>
</dbReference>
<gene>
    <name evidence="5" type="ORF">EHQ23_05220</name>
    <name evidence="6" type="ORF">EHQ26_17745</name>
</gene>
<keyword evidence="3" id="KW-0238">DNA-binding</keyword>
<name>A0A4R9IIA7_9LEPT</name>
<comment type="similarity">
    <text evidence="1">Belongs to the type-I restriction system S methylase family.</text>
</comment>
<dbReference type="PANTHER" id="PTHR30408:SF13">
    <property type="entry name" value="TYPE I RESTRICTION ENZYME HINDI SPECIFICITY SUBUNIT"/>
    <property type="match status" value="1"/>
</dbReference>
<dbReference type="AlphaFoldDB" id="A0A4R9IIA7"/>
<evidence type="ECO:0000313" key="5">
    <source>
        <dbReference type="EMBL" id="TGK88240.1"/>
    </source>
</evidence>
<evidence type="ECO:0000313" key="8">
    <source>
        <dbReference type="Proteomes" id="UP000297918"/>
    </source>
</evidence>
<dbReference type="EMBL" id="RQFM01000010">
    <property type="protein sequence ID" value="TGK88240.1"/>
    <property type="molecule type" value="Genomic_DNA"/>
</dbReference>
<dbReference type="Gene3D" id="3.90.220.20">
    <property type="entry name" value="DNA methylase specificity domains"/>
    <property type="match status" value="2"/>
</dbReference>
<dbReference type="SUPFAM" id="SSF116734">
    <property type="entry name" value="DNA methylase specificity domain"/>
    <property type="match status" value="2"/>
</dbReference>
<keyword evidence="8" id="KW-1185">Reference proteome</keyword>
<dbReference type="PANTHER" id="PTHR30408">
    <property type="entry name" value="TYPE-1 RESTRICTION ENZYME ECOKI SPECIFICITY PROTEIN"/>
    <property type="match status" value="1"/>
</dbReference>
<keyword evidence="2" id="KW-0680">Restriction system</keyword>
<proteinExistence type="inferred from homology"/>
<accession>A0A4R9IIA7</accession>
<dbReference type="GO" id="GO:0003677">
    <property type="term" value="F:DNA binding"/>
    <property type="evidence" value="ECO:0007669"/>
    <property type="project" value="UniProtKB-KW"/>
</dbReference>
<protein>
    <submittedName>
        <fullName evidence="5">Restriction endonuclease subunit S</fullName>
    </submittedName>
</protein>
<evidence type="ECO:0000313" key="6">
    <source>
        <dbReference type="EMBL" id="TGK88890.1"/>
    </source>
</evidence>
<dbReference type="InterPro" id="IPR052021">
    <property type="entry name" value="Type-I_RS_S_subunit"/>
</dbReference>
<dbReference type="GO" id="GO:0004519">
    <property type="term" value="F:endonuclease activity"/>
    <property type="evidence" value="ECO:0007669"/>
    <property type="project" value="UniProtKB-KW"/>
</dbReference>
<dbReference type="OrthoDB" id="9811611at2"/>
<dbReference type="InterPro" id="IPR000055">
    <property type="entry name" value="Restrct_endonuc_typeI_TRD"/>
</dbReference>
<keyword evidence="5" id="KW-0540">Nuclease</keyword>
<feature type="domain" description="Type I restriction modification DNA specificity" evidence="4">
    <location>
        <begin position="233"/>
        <end position="383"/>
    </location>
</feature>
<comment type="caution">
    <text evidence="5">The sequence shown here is derived from an EMBL/GenBank/DDBJ whole genome shotgun (WGS) entry which is preliminary data.</text>
</comment>
<dbReference type="GO" id="GO:0009307">
    <property type="term" value="P:DNA restriction-modification system"/>
    <property type="evidence" value="ECO:0007669"/>
    <property type="project" value="UniProtKB-KW"/>
</dbReference>
<dbReference type="Proteomes" id="UP000297918">
    <property type="component" value="Unassembled WGS sequence"/>
</dbReference>
<feature type="domain" description="Type I restriction modification DNA specificity" evidence="4">
    <location>
        <begin position="20"/>
        <end position="185"/>
    </location>
</feature>